<organism evidence="1 2">
    <name type="scientific">Brachionus calyciflorus</name>
    <dbReference type="NCBI Taxonomy" id="104777"/>
    <lineage>
        <taxon>Eukaryota</taxon>
        <taxon>Metazoa</taxon>
        <taxon>Spiralia</taxon>
        <taxon>Gnathifera</taxon>
        <taxon>Rotifera</taxon>
        <taxon>Eurotatoria</taxon>
        <taxon>Monogononta</taxon>
        <taxon>Pseudotrocha</taxon>
        <taxon>Ploima</taxon>
        <taxon>Brachionidae</taxon>
        <taxon>Brachionus</taxon>
    </lineage>
</organism>
<dbReference type="Gene3D" id="2.20.25.240">
    <property type="match status" value="1"/>
</dbReference>
<dbReference type="AlphaFoldDB" id="A0A814DXC1"/>
<protein>
    <recommendedName>
        <fullName evidence="3">FLYWCH-type domain-containing protein</fullName>
    </recommendedName>
</protein>
<reference evidence="1" key="1">
    <citation type="submission" date="2021-02" db="EMBL/GenBank/DDBJ databases">
        <authorList>
            <person name="Nowell W R."/>
        </authorList>
    </citation>
    <scope>NUCLEOTIDE SEQUENCE</scope>
    <source>
        <strain evidence="1">Ploen Becks lab</strain>
    </source>
</reference>
<accession>A0A814DXC1</accession>
<name>A0A814DXC1_9BILA</name>
<keyword evidence="2" id="KW-1185">Reference proteome</keyword>
<comment type="caution">
    <text evidence="1">The sequence shown here is derived from an EMBL/GenBank/DDBJ whole genome shotgun (WGS) entry which is preliminary data.</text>
</comment>
<sequence>MSQKKKPQLFHIGFFYKLPNPNSNSTKYIWRCRLNNCKATGYTFTDKIGETDVKFYITNEIHIETPDNTRFEKLEHRLFLKERAANSDDKPRKIINLAERPYEDNVLAQLPSNSADRQAIVREQKRNKPQYPKQPEILSEIEVPDWLKMSLKNEDFLFYDSGPSDMDRFLIFGTRQNLKLVEYANIFCDGTFSVAPKLFKYILFMLCLKMKLSQ</sequence>
<evidence type="ECO:0000313" key="2">
    <source>
        <dbReference type="Proteomes" id="UP000663879"/>
    </source>
</evidence>
<evidence type="ECO:0008006" key="3">
    <source>
        <dbReference type="Google" id="ProtNLM"/>
    </source>
</evidence>
<evidence type="ECO:0000313" key="1">
    <source>
        <dbReference type="EMBL" id="CAF0961397.1"/>
    </source>
</evidence>
<dbReference type="OrthoDB" id="93990at2759"/>
<dbReference type="Proteomes" id="UP000663879">
    <property type="component" value="Unassembled WGS sequence"/>
</dbReference>
<proteinExistence type="predicted"/>
<gene>
    <name evidence="1" type="ORF">OXX778_LOCUS14467</name>
</gene>
<dbReference type="EMBL" id="CAJNOC010002984">
    <property type="protein sequence ID" value="CAF0961397.1"/>
    <property type="molecule type" value="Genomic_DNA"/>
</dbReference>